<keyword evidence="2" id="KW-0489">Methyltransferase</keyword>
<dbReference type="SUPFAM" id="SSF53335">
    <property type="entry name" value="S-adenosyl-L-methionine-dependent methyltransferases"/>
    <property type="match status" value="1"/>
</dbReference>
<accession>A0A2R5GHV4</accession>
<evidence type="ECO:0000256" key="2">
    <source>
        <dbReference type="ARBA" id="ARBA00022603"/>
    </source>
</evidence>
<gene>
    <name evidence="5" type="ORF">FCC1311_066812</name>
</gene>
<dbReference type="Pfam" id="PF13847">
    <property type="entry name" value="Methyltransf_31"/>
    <property type="match status" value="1"/>
</dbReference>
<keyword evidence="3" id="KW-0808">Transferase</keyword>
<dbReference type="AlphaFoldDB" id="A0A2R5GHV4"/>
<protein>
    <recommendedName>
        <fullName evidence="4">Methyltransferase domain-containing protein</fullName>
    </recommendedName>
</protein>
<dbReference type="GO" id="GO:0008168">
    <property type="term" value="F:methyltransferase activity"/>
    <property type="evidence" value="ECO:0007669"/>
    <property type="project" value="UniProtKB-KW"/>
</dbReference>
<dbReference type="Proteomes" id="UP000241890">
    <property type="component" value="Unassembled WGS sequence"/>
</dbReference>
<dbReference type="InterPro" id="IPR025714">
    <property type="entry name" value="Methyltranfer_dom"/>
</dbReference>
<dbReference type="InParanoid" id="A0A2R5GHV4"/>
<dbReference type="GO" id="GO:0032259">
    <property type="term" value="P:methylation"/>
    <property type="evidence" value="ECO:0007669"/>
    <property type="project" value="UniProtKB-KW"/>
</dbReference>
<organism evidence="5 6">
    <name type="scientific">Hondaea fermentalgiana</name>
    <dbReference type="NCBI Taxonomy" id="2315210"/>
    <lineage>
        <taxon>Eukaryota</taxon>
        <taxon>Sar</taxon>
        <taxon>Stramenopiles</taxon>
        <taxon>Bigyra</taxon>
        <taxon>Labyrinthulomycetes</taxon>
        <taxon>Thraustochytrida</taxon>
        <taxon>Thraustochytriidae</taxon>
        <taxon>Hondaea</taxon>
    </lineage>
</organism>
<feature type="domain" description="Methyltransferase" evidence="4">
    <location>
        <begin position="56"/>
        <end position="174"/>
    </location>
</feature>
<evidence type="ECO:0000313" key="5">
    <source>
        <dbReference type="EMBL" id="GBG30462.1"/>
    </source>
</evidence>
<comment type="similarity">
    <text evidence="1">Belongs to the methyltransferase superfamily.</text>
</comment>
<dbReference type="Gene3D" id="3.40.50.150">
    <property type="entry name" value="Vaccinia Virus protein VP39"/>
    <property type="match status" value="1"/>
</dbReference>
<evidence type="ECO:0000313" key="6">
    <source>
        <dbReference type="Proteomes" id="UP000241890"/>
    </source>
</evidence>
<keyword evidence="6" id="KW-1185">Reference proteome</keyword>
<evidence type="ECO:0000256" key="3">
    <source>
        <dbReference type="ARBA" id="ARBA00022679"/>
    </source>
</evidence>
<dbReference type="EMBL" id="BEYU01000076">
    <property type="protein sequence ID" value="GBG30462.1"/>
    <property type="molecule type" value="Genomic_DNA"/>
</dbReference>
<dbReference type="CDD" id="cd02440">
    <property type="entry name" value="AdoMet_MTases"/>
    <property type="match status" value="1"/>
</dbReference>
<evidence type="ECO:0000256" key="1">
    <source>
        <dbReference type="ARBA" id="ARBA00008361"/>
    </source>
</evidence>
<sequence length="273" mass="30088">MEAKDPSPRSSDAKSLANEDDVNCFDWLVEFEEMSDLVAEAAEISHVPAMVSALVLGAGTSALSEALVNEGIVKSVLSLDVEQHCIDFMAQKHKDDDRLRWAVADVTDWHAVEAATQGQRFDMVVDKGTLDALLCAGDCAAYLGTVARAARCGGVLVLSMNFELVSSHLSEVLEWYHHEACPFLSADREKSIREAFASKVGSNMAAAQSDEVSSCAGERLSLRQTYDLLFTPEEKSCYSYEFFLQDTDASRQMREFDESMSLAESLTFLRINQ</sequence>
<comment type="caution">
    <text evidence="5">The sequence shown here is derived from an EMBL/GenBank/DDBJ whole genome shotgun (WGS) entry which is preliminary data.</text>
</comment>
<dbReference type="PANTHER" id="PTHR12176">
    <property type="entry name" value="SAM-DEPENDENT METHYLTRANSFERASE SUPERFAMILY PROTEIN"/>
    <property type="match status" value="1"/>
</dbReference>
<dbReference type="OrthoDB" id="411785at2759"/>
<dbReference type="InterPro" id="IPR051419">
    <property type="entry name" value="Lys/N-term_MeTrsfase_sf"/>
</dbReference>
<name>A0A2R5GHV4_9STRA</name>
<reference evidence="5 6" key="1">
    <citation type="submission" date="2017-12" db="EMBL/GenBank/DDBJ databases">
        <title>Sequencing, de novo assembly and annotation of complete genome of a new Thraustochytrid species, strain FCC1311.</title>
        <authorList>
            <person name="Sedici K."/>
            <person name="Godart F."/>
            <person name="Aiese Cigliano R."/>
            <person name="Sanseverino W."/>
            <person name="Barakat M."/>
            <person name="Ortet P."/>
            <person name="Marechal E."/>
            <person name="Cagnac O."/>
            <person name="Amato A."/>
        </authorList>
    </citation>
    <scope>NUCLEOTIDE SEQUENCE [LARGE SCALE GENOMIC DNA]</scope>
</reference>
<dbReference type="InterPro" id="IPR029063">
    <property type="entry name" value="SAM-dependent_MTases_sf"/>
</dbReference>
<proteinExistence type="inferred from homology"/>
<evidence type="ECO:0000259" key="4">
    <source>
        <dbReference type="Pfam" id="PF13847"/>
    </source>
</evidence>